<dbReference type="Proteomes" id="UP000509510">
    <property type="component" value="Chromosome III"/>
</dbReference>
<dbReference type="OrthoDB" id="4177740at2759"/>
<protein>
    <submittedName>
        <fullName evidence="1">Uncharacterized protein</fullName>
    </submittedName>
</protein>
<organism evidence="1 2">
    <name type="scientific">Talaromyces rugulosus</name>
    <name type="common">Penicillium rugulosum</name>
    <dbReference type="NCBI Taxonomy" id="121627"/>
    <lineage>
        <taxon>Eukaryota</taxon>
        <taxon>Fungi</taxon>
        <taxon>Dikarya</taxon>
        <taxon>Ascomycota</taxon>
        <taxon>Pezizomycotina</taxon>
        <taxon>Eurotiomycetes</taxon>
        <taxon>Eurotiomycetidae</taxon>
        <taxon>Eurotiales</taxon>
        <taxon>Trichocomaceae</taxon>
        <taxon>Talaromyces</taxon>
        <taxon>Talaromyces sect. Islandici</taxon>
    </lineage>
</organism>
<name>A0A7H8QXZ2_TALRU</name>
<evidence type="ECO:0000313" key="1">
    <source>
        <dbReference type="EMBL" id="QKX58656.1"/>
    </source>
</evidence>
<proteinExistence type="predicted"/>
<keyword evidence="2" id="KW-1185">Reference proteome</keyword>
<dbReference type="KEGG" id="trg:TRUGW13939_05783"/>
<accession>A0A7H8QXZ2</accession>
<gene>
    <name evidence="1" type="ORF">TRUGW13939_05783</name>
</gene>
<sequence length="90" mass="10361">MHGGYWTRRDDAAKKPHIMLAVKHNVAGDERLLKGDVLVILAALKTRMEWAKLQKHIIIPIMLFSFMGHHVKIIEGYHDGDRPPKPFVRV</sequence>
<reference evidence="2" key="1">
    <citation type="submission" date="2020-06" db="EMBL/GenBank/DDBJ databases">
        <title>A chromosome-scale genome assembly of Talaromyces rugulosus W13939.</title>
        <authorList>
            <person name="Wang B."/>
            <person name="Guo L."/>
            <person name="Ye K."/>
            <person name="Wang L."/>
        </authorList>
    </citation>
    <scope>NUCLEOTIDE SEQUENCE [LARGE SCALE GENOMIC DNA]</scope>
    <source>
        <strain evidence="2">W13939</strain>
    </source>
</reference>
<dbReference type="RefSeq" id="XP_035344834.1">
    <property type="nucleotide sequence ID" value="XM_035488941.1"/>
</dbReference>
<dbReference type="AlphaFoldDB" id="A0A7H8QXZ2"/>
<dbReference type="GeneID" id="55993280"/>
<evidence type="ECO:0000313" key="2">
    <source>
        <dbReference type="Proteomes" id="UP000509510"/>
    </source>
</evidence>
<dbReference type="EMBL" id="CP055900">
    <property type="protein sequence ID" value="QKX58656.1"/>
    <property type="molecule type" value="Genomic_DNA"/>
</dbReference>